<dbReference type="InterPro" id="IPR025836">
    <property type="entry name" value="Zn_knuckle_CX2CX4HX4C"/>
</dbReference>
<reference evidence="3" key="1">
    <citation type="submission" date="2021-03" db="UniProtKB">
        <authorList>
            <consortium name="EnsemblPlants"/>
        </authorList>
    </citation>
    <scope>IDENTIFICATION</scope>
</reference>
<dbReference type="Pfam" id="PF14392">
    <property type="entry name" value="zf-CCHC_4"/>
    <property type="match status" value="1"/>
</dbReference>
<organism evidence="3 4">
    <name type="scientific">Cannabis sativa</name>
    <name type="common">Hemp</name>
    <name type="synonym">Marijuana</name>
    <dbReference type="NCBI Taxonomy" id="3483"/>
    <lineage>
        <taxon>Eukaryota</taxon>
        <taxon>Viridiplantae</taxon>
        <taxon>Streptophyta</taxon>
        <taxon>Embryophyta</taxon>
        <taxon>Tracheophyta</taxon>
        <taxon>Spermatophyta</taxon>
        <taxon>Magnoliopsida</taxon>
        <taxon>eudicotyledons</taxon>
        <taxon>Gunneridae</taxon>
        <taxon>Pentapetalae</taxon>
        <taxon>rosids</taxon>
        <taxon>fabids</taxon>
        <taxon>Rosales</taxon>
        <taxon>Cannabaceae</taxon>
        <taxon>Cannabis</taxon>
    </lineage>
</organism>
<dbReference type="EnsemblPlants" id="evm.model.10.57">
    <property type="protein sequence ID" value="cds.evm.model.10.57"/>
    <property type="gene ID" value="evm.TU.10.57"/>
</dbReference>
<keyword evidence="1" id="KW-0863">Zinc-finger</keyword>
<keyword evidence="4" id="KW-1185">Reference proteome</keyword>
<dbReference type="GO" id="GO:0008270">
    <property type="term" value="F:zinc ion binding"/>
    <property type="evidence" value="ECO:0007669"/>
    <property type="project" value="UniProtKB-KW"/>
</dbReference>
<dbReference type="PANTHER" id="PTHR31286">
    <property type="entry name" value="GLYCINE-RICH CELL WALL STRUCTURAL PROTEIN 1.8-LIKE"/>
    <property type="match status" value="1"/>
</dbReference>
<evidence type="ECO:0000259" key="2">
    <source>
        <dbReference type="PROSITE" id="PS50158"/>
    </source>
</evidence>
<sequence>MILCLPSVLQNASMETYAITPFWIQVFWLSFLSKSEALAKILGNMIGTFLEVHEDSLNEGWGPFLRMRVEIDVSKPLLRGQFVPFPWMAGELWIDYRYGRLPDFCYECGIIGHVFDKCPLFFEKLDEGIEPNLPYGPWMEGSPLPRSSYDRQLPAVLANVTNSEKGKQILDTTEIIESNNKYLHLLRLNCLSSQSPKGFSFKDQASSSG</sequence>
<dbReference type="Gramene" id="evm.model.10.57">
    <property type="protein sequence ID" value="cds.evm.model.10.57"/>
    <property type="gene ID" value="evm.TU.10.57"/>
</dbReference>
<dbReference type="AlphaFoldDB" id="A0A803QPD8"/>
<dbReference type="OMA" id="MAGELWI"/>
<protein>
    <recommendedName>
        <fullName evidence="2">CCHC-type domain-containing protein</fullName>
    </recommendedName>
</protein>
<dbReference type="PANTHER" id="PTHR31286:SF167">
    <property type="entry name" value="OS09G0268800 PROTEIN"/>
    <property type="match status" value="1"/>
</dbReference>
<accession>A0A803QPD8</accession>
<dbReference type="EMBL" id="UZAU01000784">
    <property type="status" value="NOT_ANNOTATED_CDS"/>
    <property type="molecule type" value="Genomic_DNA"/>
</dbReference>
<evidence type="ECO:0000313" key="3">
    <source>
        <dbReference type="EnsemblPlants" id="cds.evm.model.10.57"/>
    </source>
</evidence>
<dbReference type="InterPro" id="IPR036875">
    <property type="entry name" value="Znf_CCHC_sf"/>
</dbReference>
<evidence type="ECO:0000313" key="4">
    <source>
        <dbReference type="Proteomes" id="UP000596661"/>
    </source>
</evidence>
<dbReference type="GO" id="GO:0003676">
    <property type="term" value="F:nucleic acid binding"/>
    <property type="evidence" value="ECO:0007669"/>
    <property type="project" value="InterPro"/>
</dbReference>
<proteinExistence type="predicted"/>
<name>A0A803QPD8_CANSA</name>
<keyword evidence="1" id="KW-0479">Metal-binding</keyword>
<evidence type="ECO:0000256" key="1">
    <source>
        <dbReference type="PROSITE-ProRule" id="PRU00047"/>
    </source>
</evidence>
<feature type="domain" description="CCHC-type" evidence="2">
    <location>
        <begin position="105"/>
        <end position="119"/>
    </location>
</feature>
<dbReference type="InterPro" id="IPR001878">
    <property type="entry name" value="Znf_CCHC"/>
</dbReference>
<dbReference type="InterPro" id="IPR040256">
    <property type="entry name" value="At4g02000-like"/>
</dbReference>
<keyword evidence="1" id="KW-0862">Zinc</keyword>
<dbReference type="PROSITE" id="PS50158">
    <property type="entry name" value="ZF_CCHC"/>
    <property type="match status" value="1"/>
</dbReference>
<dbReference type="Proteomes" id="UP000596661">
    <property type="component" value="Unassembled WGS sequence"/>
</dbReference>
<dbReference type="SUPFAM" id="SSF57756">
    <property type="entry name" value="Retrovirus zinc finger-like domains"/>
    <property type="match status" value="1"/>
</dbReference>